<dbReference type="Pfam" id="PF20684">
    <property type="entry name" value="Fung_rhodopsin"/>
    <property type="match status" value="1"/>
</dbReference>
<dbReference type="Proteomes" id="UP001148614">
    <property type="component" value="Unassembled WGS sequence"/>
</dbReference>
<feature type="region of interest" description="Disordered" evidence="6">
    <location>
        <begin position="465"/>
        <end position="499"/>
    </location>
</feature>
<evidence type="ECO:0000256" key="6">
    <source>
        <dbReference type="SAM" id="MobiDB-lite"/>
    </source>
</evidence>
<dbReference type="AlphaFoldDB" id="A0A9W8NJU1"/>
<keyword evidence="2 7" id="KW-0812">Transmembrane</keyword>
<dbReference type="InterPro" id="IPR049326">
    <property type="entry name" value="Rhodopsin_dom_fungi"/>
</dbReference>
<evidence type="ECO:0000313" key="10">
    <source>
        <dbReference type="Proteomes" id="UP001148614"/>
    </source>
</evidence>
<gene>
    <name evidence="9" type="ORF">NPX13_g2743</name>
</gene>
<feature type="transmembrane region" description="Helical" evidence="7">
    <location>
        <begin position="277"/>
        <end position="296"/>
    </location>
</feature>
<feature type="compositionally biased region" description="Polar residues" evidence="6">
    <location>
        <begin position="467"/>
        <end position="490"/>
    </location>
</feature>
<dbReference type="VEuPathDB" id="FungiDB:F4678DRAFT_438740"/>
<feature type="transmembrane region" description="Helical" evidence="7">
    <location>
        <begin position="186"/>
        <end position="212"/>
    </location>
</feature>
<feature type="transmembrane region" description="Helical" evidence="7">
    <location>
        <begin position="146"/>
        <end position="166"/>
    </location>
</feature>
<keyword evidence="4 7" id="KW-0472">Membrane</keyword>
<sequence length="499" mass="55039">MTLDALKPYAKDTPGLSASWTLFLSTPRAEWMRGGIVSVNYRPWKSRFECPGLRGLADTPEIPPSGLRKSGRLASFLDNYRPVAMDPTNTSVIPPPTRTESNFVNPPNQLVAVYVTSALVLALPTIGVAARLWVKLFIVPGHRIEDYLSYFAWAAFVPYVAVILHLAEMNLTRHLYDITQAEFPNILYWTNVVYCIYSVPTAAAKLSVLFQLKSIFTTGARNTVFWVIVVSIVVNVIFYASLFFSYVFQCWPREKIWLGTLVKGTCTDATKVNLSSGILNVISDIEALLIPAWAIWHLSMPVKRKLAAFSVFGVSLVAIGTGIGGLYIRVRVLSDPDQTWWLTKLALIATSEISIVIFVGCMPFFSRLYHHFRGPKPTVNATPNSKIGIVTFGSSGNSRKSRKSNKLADTVAKYMGPRGAGMTTLGSQGGVEEEDKFELRKHVASTATAGVGAPATYTRIDDFESGGQATVSNPNNGAQNNIWKTSQVDQTYARRPEDY</sequence>
<evidence type="ECO:0000256" key="7">
    <source>
        <dbReference type="SAM" id="Phobius"/>
    </source>
</evidence>
<evidence type="ECO:0000313" key="9">
    <source>
        <dbReference type="EMBL" id="KAJ3577827.1"/>
    </source>
</evidence>
<evidence type="ECO:0000256" key="1">
    <source>
        <dbReference type="ARBA" id="ARBA00004141"/>
    </source>
</evidence>
<feature type="transmembrane region" description="Helical" evidence="7">
    <location>
        <begin position="111"/>
        <end position="134"/>
    </location>
</feature>
<proteinExistence type="inferred from homology"/>
<evidence type="ECO:0000259" key="8">
    <source>
        <dbReference type="Pfam" id="PF20684"/>
    </source>
</evidence>
<keyword evidence="3 7" id="KW-1133">Transmembrane helix</keyword>
<keyword evidence="10" id="KW-1185">Reference proteome</keyword>
<feature type="transmembrane region" description="Helical" evidence="7">
    <location>
        <begin position="224"/>
        <end position="248"/>
    </location>
</feature>
<evidence type="ECO:0000256" key="3">
    <source>
        <dbReference type="ARBA" id="ARBA00022989"/>
    </source>
</evidence>
<evidence type="ECO:0000256" key="4">
    <source>
        <dbReference type="ARBA" id="ARBA00023136"/>
    </source>
</evidence>
<dbReference type="GO" id="GO:0016020">
    <property type="term" value="C:membrane"/>
    <property type="evidence" value="ECO:0007669"/>
    <property type="project" value="UniProtKB-SubCell"/>
</dbReference>
<feature type="transmembrane region" description="Helical" evidence="7">
    <location>
        <begin position="340"/>
        <end position="365"/>
    </location>
</feature>
<accession>A0A9W8NJU1</accession>
<comment type="subcellular location">
    <subcellularLocation>
        <location evidence="1">Membrane</location>
        <topology evidence="1">Multi-pass membrane protein</topology>
    </subcellularLocation>
</comment>
<dbReference type="EMBL" id="JANPWZ010000304">
    <property type="protein sequence ID" value="KAJ3577827.1"/>
    <property type="molecule type" value="Genomic_DNA"/>
</dbReference>
<comment type="caution">
    <text evidence="9">The sequence shown here is derived from an EMBL/GenBank/DDBJ whole genome shotgun (WGS) entry which is preliminary data.</text>
</comment>
<dbReference type="PANTHER" id="PTHR33048">
    <property type="entry name" value="PTH11-LIKE INTEGRAL MEMBRANE PROTEIN (AFU_ORTHOLOGUE AFUA_5G11245)"/>
    <property type="match status" value="1"/>
</dbReference>
<feature type="transmembrane region" description="Helical" evidence="7">
    <location>
        <begin position="308"/>
        <end position="328"/>
    </location>
</feature>
<evidence type="ECO:0000256" key="2">
    <source>
        <dbReference type="ARBA" id="ARBA00022692"/>
    </source>
</evidence>
<dbReference type="PANTHER" id="PTHR33048:SF129">
    <property type="entry name" value="INTEGRAL MEMBRANE PROTEIN-RELATED"/>
    <property type="match status" value="1"/>
</dbReference>
<reference evidence="9" key="1">
    <citation type="submission" date="2022-07" db="EMBL/GenBank/DDBJ databases">
        <title>Genome Sequence of Xylaria arbuscula.</title>
        <authorList>
            <person name="Buettner E."/>
        </authorList>
    </citation>
    <scope>NUCLEOTIDE SEQUENCE</scope>
    <source>
        <strain evidence="9">VT107</strain>
    </source>
</reference>
<dbReference type="InterPro" id="IPR052337">
    <property type="entry name" value="SAT4-like"/>
</dbReference>
<organism evidence="9 10">
    <name type="scientific">Xylaria arbuscula</name>
    <dbReference type="NCBI Taxonomy" id="114810"/>
    <lineage>
        <taxon>Eukaryota</taxon>
        <taxon>Fungi</taxon>
        <taxon>Dikarya</taxon>
        <taxon>Ascomycota</taxon>
        <taxon>Pezizomycotina</taxon>
        <taxon>Sordariomycetes</taxon>
        <taxon>Xylariomycetidae</taxon>
        <taxon>Xylariales</taxon>
        <taxon>Xylariaceae</taxon>
        <taxon>Xylaria</taxon>
    </lineage>
</organism>
<evidence type="ECO:0000256" key="5">
    <source>
        <dbReference type="ARBA" id="ARBA00038359"/>
    </source>
</evidence>
<comment type="similarity">
    <text evidence="5">Belongs to the SAT4 family.</text>
</comment>
<feature type="domain" description="Rhodopsin" evidence="8">
    <location>
        <begin position="130"/>
        <end position="370"/>
    </location>
</feature>
<protein>
    <recommendedName>
        <fullName evidence="8">Rhodopsin domain-containing protein</fullName>
    </recommendedName>
</protein>
<name>A0A9W8NJU1_9PEZI</name>